<dbReference type="GO" id="GO:0005813">
    <property type="term" value="C:centrosome"/>
    <property type="evidence" value="ECO:0007669"/>
    <property type="project" value="InterPro"/>
</dbReference>
<dbReference type="InterPro" id="IPR029249">
    <property type="entry name" value="Rotatin_N"/>
</dbReference>
<dbReference type="RefSeq" id="XP_009031313.1">
    <property type="nucleotide sequence ID" value="XM_009033065.1"/>
</dbReference>
<dbReference type="InParanoid" id="T1FRF1"/>
<evidence type="ECO:0000313" key="2">
    <source>
        <dbReference type="EMBL" id="ESN90365.1"/>
    </source>
</evidence>
<reference evidence="3" key="3">
    <citation type="submission" date="2015-06" db="UniProtKB">
        <authorList>
            <consortium name="EnsemblMetazoa"/>
        </authorList>
    </citation>
    <scope>IDENTIFICATION</scope>
</reference>
<evidence type="ECO:0000313" key="4">
    <source>
        <dbReference type="Proteomes" id="UP000015101"/>
    </source>
</evidence>
<keyword evidence="4" id="KW-1185">Reference proteome</keyword>
<dbReference type="PANTHER" id="PTHR31691:SF1">
    <property type="entry name" value="ROTATIN"/>
    <property type="match status" value="1"/>
</dbReference>
<gene>
    <name evidence="3" type="primary">20211398</name>
    <name evidence="2" type="ORF">HELRODRAFT_189846</name>
</gene>
<dbReference type="EMBL" id="AMQM01002243">
    <property type="status" value="NOT_ANNOTATED_CDS"/>
    <property type="molecule type" value="Genomic_DNA"/>
</dbReference>
<evidence type="ECO:0000259" key="1">
    <source>
        <dbReference type="Pfam" id="PF14726"/>
    </source>
</evidence>
<dbReference type="KEGG" id="hro:HELRODRAFT_189846"/>
<dbReference type="GO" id="GO:0032053">
    <property type="term" value="P:ciliary basal body organization"/>
    <property type="evidence" value="ECO:0000318"/>
    <property type="project" value="GO_Central"/>
</dbReference>
<dbReference type="GeneID" id="20211398"/>
<dbReference type="InterPro" id="IPR030791">
    <property type="entry name" value="Rotatin"/>
</dbReference>
<proteinExistence type="predicted"/>
<reference evidence="2 4" key="2">
    <citation type="journal article" date="2013" name="Nature">
        <title>Insights into bilaterian evolution from three spiralian genomes.</title>
        <authorList>
            <person name="Simakov O."/>
            <person name="Marletaz F."/>
            <person name="Cho S.J."/>
            <person name="Edsinger-Gonzales E."/>
            <person name="Havlak P."/>
            <person name="Hellsten U."/>
            <person name="Kuo D.H."/>
            <person name="Larsson T."/>
            <person name="Lv J."/>
            <person name="Arendt D."/>
            <person name="Savage R."/>
            <person name="Osoegawa K."/>
            <person name="de Jong P."/>
            <person name="Grimwood J."/>
            <person name="Chapman J.A."/>
            <person name="Shapiro H."/>
            <person name="Aerts A."/>
            <person name="Otillar R.P."/>
            <person name="Terry A.Y."/>
            <person name="Boore J.L."/>
            <person name="Grigoriev I.V."/>
            <person name="Lindberg D.R."/>
            <person name="Seaver E.C."/>
            <person name="Weisblat D.A."/>
            <person name="Putnam N.H."/>
            <person name="Rokhsar D.S."/>
        </authorList>
    </citation>
    <scope>NUCLEOTIDE SEQUENCE</scope>
</reference>
<reference evidence="4" key="1">
    <citation type="submission" date="2012-12" db="EMBL/GenBank/DDBJ databases">
        <authorList>
            <person name="Hellsten U."/>
            <person name="Grimwood J."/>
            <person name="Chapman J.A."/>
            <person name="Shapiro H."/>
            <person name="Aerts A."/>
            <person name="Otillar R.P."/>
            <person name="Terry A.Y."/>
            <person name="Boore J.L."/>
            <person name="Simakov O."/>
            <person name="Marletaz F."/>
            <person name="Cho S.-J."/>
            <person name="Edsinger-Gonzales E."/>
            <person name="Havlak P."/>
            <person name="Kuo D.-H."/>
            <person name="Larsson T."/>
            <person name="Lv J."/>
            <person name="Arendt D."/>
            <person name="Savage R."/>
            <person name="Osoegawa K."/>
            <person name="de Jong P."/>
            <person name="Lindberg D.R."/>
            <person name="Seaver E.C."/>
            <person name="Weisblat D.A."/>
            <person name="Putnam N.H."/>
            <person name="Grigoriev I.V."/>
            <person name="Rokhsar D.S."/>
        </authorList>
    </citation>
    <scope>NUCLEOTIDE SEQUENCE</scope>
</reference>
<dbReference type="PANTHER" id="PTHR31691">
    <property type="entry name" value="ROTATIN"/>
    <property type="match status" value="1"/>
</dbReference>
<name>T1FRF1_HELRO</name>
<dbReference type="GO" id="GO:0005814">
    <property type="term" value="C:centriole"/>
    <property type="evidence" value="ECO:0000318"/>
    <property type="project" value="GO_Central"/>
</dbReference>
<sequence length="2527" mass="283058">MEEANLKQLFAKLGHSLEEIRVRALKNLLMKVKLGLVSDEVLSTDEYLHTRILDWFNLKNNLMVDEVLNLITQLIKHPQAATSFIKLGAIEFLTALKSDFVLTSHITMVEDIIDSLAKCNLHEEHYDEYDVGFKLTYKPAKVSQIQESFPVPSTAQNISHENIEDMLDESLHSYPPDDECIHSRYKFPAEPDVADHPGNVLFSWIELTDADLIVLNSVVNLLKSRSTLDVVNVCSLLEAVIFHDYPAEVFLQRPNILQILLTLLLNATETMNNSSNASTTTSSTMRSLFLSDAELDVSIAVVTTLGKFCEVVKKRISQYVINPDYFKTIYELFPDAPGTHLHNTNATQSQLTKCISSEGDNLNTPHTFQWTIPCLCIELFETQRMEATLRRLDGLRKMYHCGNVWRAAEREKQNKQLTYVAITSASIKLIHCLSRTSSLSVFSDAICTLLKSLTEDTYLKYSIPRLAEQFSILIRLVEPIGVRKSTNQSKLFLDSLQSCGQILYSVRRRHNVSEHVSDIDCGGSEIVSDCLKMSLGPSKDDLIDPDSNNNIDELMLLKNVEKCIKAFYSLKYHKSLDYIDHSIALISQSSSLLLTSDVKSCFINITEHLLSQADDEMRLYAPVLYIFYVSLICLATGTPLYSVAVQGAIDGRTTCRPRGWKFGTWNVSTLTGRSLEVVEELQRRKGGCKGEGTRFVGAKGGRYKLWWKGDDGTGRVGGEGVGSEAEKQWCNCGGDGVWESNSEGDIRICSATKSGEHRSMIDYILVRAKHRKYVKNVKAIPGMLQHSMIQNACYEIILHVLQCKLITPPNFWLSVVKCLHSIVPSLSTACSTDSTVTKCLIGLFHGGQDDGSLQDGTTKDLRDVHAPPQRPNSDHLMFWLCLMFNKHNGKLRHQATNVILDILSREESSEEKYPRLSAVVVDRVANMFAGGCGADDADADGGADDKNDDTVSTALRHGNIQQDSLDLSTTINSNVLKISRADYVTKSVCKERDILKLLNAMSSSENMNSIEVLTSCASQLAVMLFDTSLHQSFARNGGTSLVISLLMSSILQCNSWNGRLRMVMKLMQCLMHVVLWGGDARKDMCLDEGVYHLLFRYCLMFASQGNREALTHTSCILFMLIMTRYGGSGDAAAAASGVSGNPHMCAYHQTHCRHTDVGRDVEEVGEDDFDVSKSDIEKPDKYLVYISKYLNIPFNVDFLICTPPQLTSVSSSSASSSLIICQKCLDETDKLINGLNEQMDDTRWLELEARMIWNVGLYNGSNNLVAAVARNLPDDQTLDKLRYISKLNLTPDDKLYLLVSSPLVGMRQTVDDVNMATAHLPVLNGIIRLHFYTSHFHSNDDVISSLTDAGWMVFLKRFLSVRPSSSSDYSLFVSILDLLTSVINRVHKDQLLLKEQVRSGKVGQMVSWMVDNTLMPSTVVFELFSKIMKNDSLLVTFLNEHLIKSIRTALLEYINCITCLINDACYEDHQHQLMNSFYAVHVEFLKVLNETLKDAHSVRSDDIITLMKLLQIYTHITARPGWSDAKRHLLVSAELPQTQSSFSIQMQILKLTLSYLKRIIETFHEGRGGDRSSYIGRGVFRSAAICLSHLCPEMSSCKNSENWPEFWSSADGVNVMGNNYNCNNIERSEEMLVGGVDVIDDVLTSTTSSFIDVGPDYRINFDWLLSLLYYRDVESCRAGMSVAAMHASTKLGRKLLMDHMHFDDPSDNLWSFALKIFLDGNKCLLIRREAALLLASMTSCDFNSDYGKITLKMNFKDLGGHLDGLPPYDDGEELLDSRTLFHELKEMNFFTVLISHFLSNLTAQLYRHENTAKRWQKKTCRRVSNINCSDKRLEKAESHKFSSLSIATSSLLSPVCIMLSNLIIQNSDVVVELFSSNVVSHFISLFNVIAEVVTMNRNKQNPSRLFELSSEILQLLITAITTSAGSPASNVRKQQTTGKAAATQKFEATSAAMSTVKSVECKLLTKMFDDVFLNQLVLSCCLEVRKEAGDDLEQAGGDHLNELVTSCHRLIIIILTHSVFSATRTSLLTVIQNHWTSLSNSFLNVLNHSKIDNQESWFSTLNLLTVLSVEEGELQDEKNSFKKKFSVFRASDQLLSSSSSSSNKQDDAKLHDKNNLLICLSLVKKMNTLSVDLSSSSVNCKLALYETLKNVLVVCHPSYKLELLKAGLLDMIFNQIDFQLNCWSEDSASYCWTSTANKSTSYNEKVCRMELLLLVGMLNNFMYKSLDVKLAVCLNADDSTSTAASMKRRNVMMRMMTVMSAMMMPSPKHNKHNDTLATSLLSLLVCFTSSCVPACTFMSSSLPTTSLVNVTTTTTAARKQALHQTVLNMILKFISTALADDNSNQLNSTRQSLTLKMSFQFLNNVVVCPEVRSVISKSSLLSDFVKRVNQQRLYPMSSRTPSTADQLVDHLFLSFICHITFTADGQVITSKVQGLILTIIDYSETFTSSATNSSSLLLSFMIIRNLSFHRRVRAKLLSNDKVVSTMLRNLEQFRFDQLQISTIACDCILNMVLHSQKVIAVKISHCK</sequence>
<dbReference type="GO" id="GO:0007099">
    <property type="term" value="P:centriole replication"/>
    <property type="evidence" value="ECO:0000318"/>
    <property type="project" value="GO_Central"/>
</dbReference>
<dbReference type="GO" id="GO:0010457">
    <property type="term" value="P:centriole-centriole cohesion"/>
    <property type="evidence" value="ECO:0000318"/>
    <property type="project" value="GO_Central"/>
</dbReference>
<protein>
    <recommendedName>
        <fullName evidence="1">Rotatin N-terminal domain-containing protein</fullName>
    </recommendedName>
</protein>
<dbReference type="OrthoDB" id="410803at2759"/>
<organism evidence="3 4">
    <name type="scientific">Helobdella robusta</name>
    <name type="common">Californian leech</name>
    <dbReference type="NCBI Taxonomy" id="6412"/>
    <lineage>
        <taxon>Eukaryota</taxon>
        <taxon>Metazoa</taxon>
        <taxon>Spiralia</taxon>
        <taxon>Lophotrochozoa</taxon>
        <taxon>Annelida</taxon>
        <taxon>Clitellata</taxon>
        <taxon>Hirudinea</taxon>
        <taxon>Rhynchobdellida</taxon>
        <taxon>Glossiphoniidae</taxon>
        <taxon>Helobdella</taxon>
    </lineage>
</organism>
<evidence type="ECO:0000313" key="3">
    <source>
        <dbReference type="EnsemblMetazoa" id="HelroP189846"/>
    </source>
</evidence>
<dbReference type="GO" id="GO:0036064">
    <property type="term" value="C:ciliary basal body"/>
    <property type="evidence" value="ECO:0000318"/>
    <property type="project" value="GO_Central"/>
</dbReference>
<dbReference type="CTD" id="20211398"/>
<dbReference type="Pfam" id="PF14726">
    <property type="entry name" value="RTTN_N"/>
    <property type="match status" value="1"/>
</dbReference>
<feature type="domain" description="Rotatin N-terminal" evidence="1">
    <location>
        <begin position="19"/>
        <end position="101"/>
    </location>
</feature>
<dbReference type="EnsemblMetazoa" id="HelroT189846">
    <property type="protein sequence ID" value="HelroP189846"/>
    <property type="gene ID" value="HelroG189846"/>
</dbReference>
<dbReference type="HOGENOM" id="CLU_228340_0_0_1"/>
<accession>T1FRF1</accession>
<dbReference type="EMBL" id="KB097753">
    <property type="protein sequence ID" value="ESN90365.1"/>
    <property type="molecule type" value="Genomic_DNA"/>
</dbReference>
<dbReference type="Proteomes" id="UP000015101">
    <property type="component" value="Unassembled WGS sequence"/>
</dbReference>